<evidence type="ECO:0000259" key="1">
    <source>
        <dbReference type="PROSITE" id="PS51819"/>
    </source>
</evidence>
<evidence type="ECO:0000313" key="3">
    <source>
        <dbReference type="Proteomes" id="UP000681027"/>
    </source>
</evidence>
<protein>
    <submittedName>
        <fullName evidence="2">VOC family protein</fullName>
    </submittedName>
</protein>
<dbReference type="Gene3D" id="3.10.180.10">
    <property type="entry name" value="2,3-Dihydroxybiphenyl 1,2-Dioxygenase, domain 1"/>
    <property type="match status" value="1"/>
</dbReference>
<comment type="caution">
    <text evidence="2">The sequence shown here is derived from an EMBL/GenBank/DDBJ whole genome shotgun (WGS) entry which is preliminary data.</text>
</comment>
<reference evidence="2 3" key="1">
    <citation type="submission" date="2021-05" db="EMBL/GenBank/DDBJ databases">
        <title>Novel Bacillus species.</title>
        <authorList>
            <person name="Liu G."/>
        </authorList>
    </citation>
    <scope>NUCLEOTIDE SEQUENCE [LARGE SCALE GENOMIC DNA]</scope>
    <source>
        <strain evidence="2 3">FJAT-49705</strain>
    </source>
</reference>
<keyword evidence="3" id="KW-1185">Reference proteome</keyword>
<name>A0ABS5NRP1_9BACI</name>
<sequence>MKWHHAGIQVRNLEDSIQFYKRMFDFTIEQYLTLPGEKIAFLKKEDIRIELIESEESLVAFSSIHISWQVEELEIWMKKLKSKGLYPSEGPIKLENGWVAVFYDGLDNEIIELIQEEGKGFCNTV</sequence>
<gene>
    <name evidence="2" type="ORF">KHA94_09735</name>
</gene>
<proteinExistence type="predicted"/>
<dbReference type="EMBL" id="JAGYPM010000002">
    <property type="protein sequence ID" value="MBS4190470.1"/>
    <property type="molecule type" value="Genomic_DNA"/>
</dbReference>
<dbReference type="PROSITE" id="PS51819">
    <property type="entry name" value="VOC"/>
    <property type="match status" value="1"/>
</dbReference>
<accession>A0ABS5NRP1</accession>
<evidence type="ECO:0000313" key="2">
    <source>
        <dbReference type="EMBL" id="MBS4190470.1"/>
    </source>
</evidence>
<dbReference type="RefSeq" id="WP_213101918.1">
    <property type="nucleotide sequence ID" value="NZ_JAGYPM010000002.1"/>
</dbReference>
<dbReference type="SUPFAM" id="SSF54593">
    <property type="entry name" value="Glyoxalase/Bleomycin resistance protein/Dihydroxybiphenyl dioxygenase"/>
    <property type="match status" value="1"/>
</dbReference>
<dbReference type="Proteomes" id="UP000681027">
    <property type="component" value="Unassembled WGS sequence"/>
</dbReference>
<dbReference type="Pfam" id="PF00903">
    <property type="entry name" value="Glyoxalase"/>
    <property type="match status" value="1"/>
</dbReference>
<dbReference type="InterPro" id="IPR029068">
    <property type="entry name" value="Glyas_Bleomycin-R_OHBP_Dase"/>
</dbReference>
<feature type="domain" description="VOC" evidence="1">
    <location>
        <begin position="2"/>
        <end position="116"/>
    </location>
</feature>
<dbReference type="InterPro" id="IPR004360">
    <property type="entry name" value="Glyas_Fos-R_dOase_dom"/>
</dbReference>
<organism evidence="2 3">
    <name type="scientific">Cytobacillus citreus</name>
    <dbReference type="NCBI Taxonomy" id="2833586"/>
    <lineage>
        <taxon>Bacteria</taxon>
        <taxon>Bacillati</taxon>
        <taxon>Bacillota</taxon>
        <taxon>Bacilli</taxon>
        <taxon>Bacillales</taxon>
        <taxon>Bacillaceae</taxon>
        <taxon>Cytobacillus</taxon>
    </lineage>
</organism>
<dbReference type="InterPro" id="IPR037523">
    <property type="entry name" value="VOC_core"/>
</dbReference>